<dbReference type="InterPro" id="IPR013830">
    <property type="entry name" value="SGNH_hydro"/>
</dbReference>
<comment type="caution">
    <text evidence="2">The sequence shown here is derived from an EMBL/GenBank/DDBJ whole genome shotgun (WGS) entry which is preliminary data.</text>
</comment>
<evidence type="ECO:0000313" key="2">
    <source>
        <dbReference type="EMBL" id="OWF37251.1"/>
    </source>
</evidence>
<keyword evidence="3" id="KW-1185">Reference proteome</keyword>
<dbReference type="AlphaFoldDB" id="A0A210PL88"/>
<gene>
    <name evidence="2" type="ORF">KP79_PYT12413</name>
</gene>
<accession>A0A210PL88</accession>
<proteinExistence type="predicted"/>
<protein>
    <recommendedName>
        <fullName evidence="1">SGNH hydrolase-type esterase domain-containing protein</fullName>
    </recommendedName>
</protein>
<dbReference type="Pfam" id="PF13472">
    <property type="entry name" value="Lipase_GDSL_2"/>
    <property type="match status" value="1"/>
</dbReference>
<organism evidence="2 3">
    <name type="scientific">Mizuhopecten yessoensis</name>
    <name type="common">Japanese scallop</name>
    <name type="synonym">Patinopecten yessoensis</name>
    <dbReference type="NCBI Taxonomy" id="6573"/>
    <lineage>
        <taxon>Eukaryota</taxon>
        <taxon>Metazoa</taxon>
        <taxon>Spiralia</taxon>
        <taxon>Lophotrochozoa</taxon>
        <taxon>Mollusca</taxon>
        <taxon>Bivalvia</taxon>
        <taxon>Autobranchia</taxon>
        <taxon>Pteriomorphia</taxon>
        <taxon>Pectinida</taxon>
        <taxon>Pectinoidea</taxon>
        <taxon>Pectinidae</taxon>
        <taxon>Mizuhopecten</taxon>
    </lineage>
</organism>
<name>A0A210PL88_MIZYE</name>
<evidence type="ECO:0000313" key="3">
    <source>
        <dbReference type="Proteomes" id="UP000242188"/>
    </source>
</evidence>
<reference evidence="2 3" key="1">
    <citation type="journal article" date="2017" name="Nat. Ecol. Evol.">
        <title>Scallop genome provides insights into evolution of bilaterian karyotype and development.</title>
        <authorList>
            <person name="Wang S."/>
            <person name="Zhang J."/>
            <person name="Jiao W."/>
            <person name="Li J."/>
            <person name="Xun X."/>
            <person name="Sun Y."/>
            <person name="Guo X."/>
            <person name="Huan P."/>
            <person name="Dong B."/>
            <person name="Zhang L."/>
            <person name="Hu X."/>
            <person name="Sun X."/>
            <person name="Wang J."/>
            <person name="Zhao C."/>
            <person name="Wang Y."/>
            <person name="Wang D."/>
            <person name="Huang X."/>
            <person name="Wang R."/>
            <person name="Lv J."/>
            <person name="Li Y."/>
            <person name="Zhang Z."/>
            <person name="Liu B."/>
            <person name="Lu W."/>
            <person name="Hui Y."/>
            <person name="Liang J."/>
            <person name="Zhou Z."/>
            <person name="Hou R."/>
            <person name="Li X."/>
            <person name="Liu Y."/>
            <person name="Li H."/>
            <person name="Ning X."/>
            <person name="Lin Y."/>
            <person name="Zhao L."/>
            <person name="Xing Q."/>
            <person name="Dou J."/>
            <person name="Li Y."/>
            <person name="Mao J."/>
            <person name="Guo H."/>
            <person name="Dou H."/>
            <person name="Li T."/>
            <person name="Mu C."/>
            <person name="Jiang W."/>
            <person name="Fu Q."/>
            <person name="Fu X."/>
            <person name="Miao Y."/>
            <person name="Liu J."/>
            <person name="Yu Q."/>
            <person name="Li R."/>
            <person name="Liao H."/>
            <person name="Li X."/>
            <person name="Kong Y."/>
            <person name="Jiang Z."/>
            <person name="Chourrout D."/>
            <person name="Li R."/>
            <person name="Bao Z."/>
        </authorList>
    </citation>
    <scope>NUCLEOTIDE SEQUENCE [LARGE SCALE GENOMIC DNA]</scope>
    <source>
        <strain evidence="2 3">PY_sf001</strain>
    </source>
</reference>
<feature type="domain" description="SGNH hydrolase-type esterase" evidence="1">
    <location>
        <begin position="10"/>
        <end position="125"/>
    </location>
</feature>
<sequence>MRFAIVGHSFIARMAGNSLLQSDDVQLIGIRGATTRILLLSKKIRDLDVDRVFLQIGGNDIGPTSDPDDIVSDIGDVVAMFVEKVCRVIVGSLRYRPRHTSPEKYEIRRTRIQHLTAAAFKDGVHLTQTLH</sequence>
<dbReference type="InterPro" id="IPR036514">
    <property type="entry name" value="SGNH_hydro_sf"/>
</dbReference>
<dbReference type="Gene3D" id="3.40.50.1110">
    <property type="entry name" value="SGNH hydrolase"/>
    <property type="match status" value="1"/>
</dbReference>
<dbReference type="EMBL" id="NEDP02005593">
    <property type="protein sequence ID" value="OWF37251.1"/>
    <property type="molecule type" value="Genomic_DNA"/>
</dbReference>
<dbReference type="SUPFAM" id="SSF52266">
    <property type="entry name" value="SGNH hydrolase"/>
    <property type="match status" value="1"/>
</dbReference>
<evidence type="ECO:0000259" key="1">
    <source>
        <dbReference type="Pfam" id="PF13472"/>
    </source>
</evidence>
<dbReference type="Proteomes" id="UP000242188">
    <property type="component" value="Unassembled WGS sequence"/>
</dbReference>